<dbReference type="GO" id="GO:0004109">
    <property type="term" value="F:coproporphyrinogen oxidase activity"/>
    <property type="evidence" value="ECO:0007669"/>
    <property type="project" value="InterPro"/>
</dbReference>
<evidence type="ECO:0000256" key="4">
    <source>
        <dbReference type="ARBA" id="ARBA00011245"/>
    </source>
</evidence>
<dbReference type="GO" id="GO:0005737">
    <property type="term" value="C:cytoplasm"/>
    <property type="evidence" value="ECO:0007669"/>
    <property type="project" value="UniProtKB-SubCell"/>
</dbReference>
<evidence type="ECO:0000256" key="12">
    <source>
        <dbReference type="ARBA" id="ARBA00023244"/>
    </source>
</evidence>
<evidence type="ECO:0000256" key="7">
    <source>
        <dbReference type="ARBA" id="ARBA00022691"/>
    </source>
</evidence>
<dbReference type="Gene3D" id="3.20.20.70">
    <property type="entry name" value="Aldolase class I"/>
    <property type="match status" value="1"/>
</dbReference>
<dbReference type="InterPro" id="IPR004558">
    <property type="entry name" value="Coprogen_oxidase_HemN"/>
</dbReference>
<feature type="binding site" evidence="15">
    <location>
        <position position="327"/>
    </location>
    <ligand>
        <name>S-adenosyl-L-methionine</name>
        <dbReference type="ChEBI" id="CHEBI:59789"/>
        <label>1</label>
    </ligand>
</feature>
<dbReference type="SUPFAM" id="SSF102114">
    <property type="entry name" value="Radical SAM enzymes"/>
    <property type="match status" value="1"/>
</dbReference>
<dbReference type="InterPro" id="IPR007197">
    <property type="entry name" value="rSAM"/>
</dbReference>
<evidence type="ECO:0000256" key="11">
    <source>
        <dbReference type="ARBA" id="ARBA00023014"/>
    </source>
</evidence>
<dbReference type="InterPro" id="IPR034505">
    <property type="entry name" value="Coproporphyrinogen-III_oxidase"/>
</dbReference>
<keyword evidence="19" id="KW-1185">Reference proteome</keyword>
<evidence type="ECO:0000256" key="5">
    <source>
        <dbReference type="ARBA" id="ARBA00022485"/>
    </source>
</evidence>
<feature type="binding site" evidence="15">
    <location>
        <begin position="66"/>
        <end position="68"/>
    </location>
    <ligand>
        <name>S-adenosyl-L-methionine</name>
        <dbReference type="ChEBI" id="CHEBI:59789"/>
        <label>2</label>
    </ligand>
</feature>
<evidence type="ECO:0000313" key="19">
    <source>
        <dbReference type="Proteomes" id="UP000049455"/>
    </source>
</evidence>
<name>A0A0M7B658_9RHOB</name>
<evidence type="ECO:0000256" key="6">
    <source>
        <dbReference type="ARBA" id="ARBA00022490"/>
    </source>
</evidence>
<keyword evidence="6 14" id="KW-0963">Cytoplasm</keyword>
<organism evidence="18 19">
    <name type="scientific">Jannaschia seosinensis</name>
    <dbReference type="NCBI Taxonomy" id="313367"/>
    <lineage>
        <taxon>Bacteria</taxon>
        <taxon>Pseudomonadati</taxon>
        <taxon>Pseudomonadota</taxon>
        <taxon>Alphaproteobacteria</taxon>
        <taxon>Rhodobacterales</taxon>
        <taxon>Roseobacteraceae</taxon>
        <taxon>Jannaschia</taxon>
    </lineage>
</organism>
<evidence type="ECO:0000256" key="9">
    <source>
        <dbReference type="ARBA" id="ARBA00023002"/>
    </source>
</evidence>
<comment type="subcellular location">
    <subcellularLocation>
        <location evidence="1 14">Cytoplasm</location>
    </subcellularLocation>
</comment>
<keyword evidence="9 14" id="KW-0560">Oxidoreductase</keyword>
<dbReference type="UniPathway" id="UPA00251">
    <property type="reaction ID" value="UER00323"/>
</dbReference>
<comment type="cofactor">
    <cofactor evidence="14 16">
        <name>[4Fe-4S] cluster</name>
        <dbReference type="ChEBI" id="CHEBI:49883"/>
    </cofactor>
    <text evidence="14 16">Binds 1 [4Fe-4S] cluster. The cluster is coordinated with 3 cysteines and an exchangeable S-adenosyl-L-methionine.</text>
</comment>
<dbReference type="Proteomes" id="UP000049455">
    <property type="component" value="Unassembled WGS sequence"/>
</dbReference>
<evidence type="ECO:0000256" key="3">
    <source>
        <dbReference type="ARBA" id="ARBA00005493"/>
    </source>
</evidence>
<evidence type="ECO:0000256" key="1">
    <source>
        <dbReference type="ARBA" id="ARBA00004496"/>
    </source>
</evidence>
<comment type="pathway">
    <text evidence="2 14">Porphyrin-containing compound metabolism; protoporphyrin-IX biosynthesis; protoporphyrinogen-IX from coproporphyrinogen-III (AdoMet route): step 1/1.</text>
</comment>
<dbReference type="SMART" id="SM00729">
    <property type="entry name" value="Elp3"/>
    <property type="match status" value="1"/>
</dbReference>
<feature type="binding site" evidence="15">
    <location>
        <position position="241"/>
    </location>
    <ligand>
        <name>S-adenosyl-L-methionine</name>
        <dbReference type="ChEBI" id="CHEBI:59789"/>
        <label>2</label>
    </ligand>
</feature>
<evidence type="ECO:0000256" key="14">
    <source>
        <dbReference type="PIRNR" id="PIRNR000167"/>
    </source>
</evidence>
<feature type="domain" description="Radical SAM core" evidence="17">
    <location>
        <begin position="45"/>
        <end position="278"/>
    </location>
</feature>
<dbReference type="CDD" id="cd01335">
    <property type="entry name" value="Radical_SAM"/>
    <property type="match status" value="1"/>
</dbReference>
<feature type="binding site" evidence="16">
    <location>
        <position position="67"/>
    </location>
    <ligand>
        <name>[4Fe-4S] cluster</name>
        <dbReference type="ChEBI" id="CHEBI:49883"/>
        <note>4Fe-4S-S-AdoMet</note>
    </ligand>
</feature>
<dbReference type="STRING" id="313367.JSE7799_00231"/>
<feature type="binding site" evidence="15">
    <location>
        <position position="182"/>
    </location>
    <ligand>
        <name>S-adenosyl-L-methionine</name>
        <dbReference type="ChEBI" id="CHEBI:59789"/>
        <label>2</label>
    </ligand>
</feature>
<dbReference type="EMBL" id="CYPR01000014">
    <property type="protein sequence ID" value="CUH12974.1"/>
    <property type="molecule type" value="Genomic_DNA"/>
</dbReference>
<proteinExistence type="inferred from homology"/>
<dbReference type="OrthoDB" id="9808022at2"/>
<feature type="binding site" evidence="15">
    <location>
        <position position="110"/>
    </location>
    <ligand>
        <name>S-adenosyl-L-methionine</name>
        <dbReference type="ChEBI" id="CHEBI:59789"/>
        <label>1</label>
    </ligand>
</feature>
<evidence type="ECO:0000256" key="16">
    <source>
        <dbReference type="PIRSR" id="PIRSR000167-2"/>
    </source>
</evidence>
<feature type="binding site" evidence="15">
    <location>
        <position position="143"/>
    </location>
    <ligand>
        <name>S-adenosyl-L-methionine</name>
        <dbReference type="ChEBI" id="CHEBI:59789"/>
        <label>1</label>
    </ligand>
</feature>
<dbReference type="PANTHER" id="PTHR13932">
    <property type="entry name" value="COPROPORPHYRINIGEN III OXIDASE"/>
    <property type="match status" value="1"/>
</dbReference>
<dbReference type="InterPro" id="IPR058240">
    <property type="entry name" value="rSAM_sf"/>
</dbReference>
<protein>
    <recommendedName>
        <fullName evidence="14">Coproporphyrinogen-III oxidase</fullName>
        <ecNumber evidence="14">1.3.98.3</ecNumber>
    </recommendedName>
</protein>
<sequence>MERIDILARHGLFDARAPRYTSYPAAPHFVPSVGPATHADWLGAIPEGGGVSLYVHIPFCRRLCWFCACRTQGTRTDAPLQPYLDALKTEIATVAAHMPQVSVRRLHLGGGTPTILSADMLRELGAALTDEFTFAPDAEVAVEIDPTMIDDDRLDALVQLGLTRASIGIQDFAPGVQAAIGREQSYEQTRIAVEGLRARDVTGLNLDLLYGLPFQTISTIERTIDQALSLGPDRIALFGYAHVPWMARRQVMIPADALPDARARFALAESATSRLRDAGLTAIGIDHFARPEDPLARAQAAGKLRRNFQGYVDDDTDVLIGLGASAISRFPQGYAQNDPATSTWKATARDGRLATIRGHAFDDDDRLRGTMIERLLCDFRIDPADIAHRAGVPEAQVRVLTDDLALRWPEAIRQGSAGEIEIALPALARLVARDLDAYAAPPERHSLAV</sequence>
<dbReference type="RefSeq" id="WP_055661955.1">
    <property type="nucleotide sequence ID" value="NZ_CYPR01000014.1"/>
</dbReference>
<evidence type="ECO:0000259" key="17">
    <source>
        <dbReference type="PROSITE" id="PS51918"/>
    </source>
</evidence>
<dbReference type="EC" id="1.3.98.3" evidence="14"/>
<comment type="subunit">
    <text evidence="4">Monomer.</text>
</comment>
<evidence type="ECO:0000313" key="18">
    <source>
        <dbReference type="EMBL" id="CUH12974.1"/>
    </source>
</evidence>
<keyword evidence="8 14" id="KW-0479">Metal-binding</keyword>
<keyword evidence="7 14" id="KW-0949">S-adenosyl-L-methionine</keyword>
<feature type="binding site" evidence="15">
    <location>
        <position position="207"/>
    </location>
    <ligand>
        <name>S-adenosyl-L-methionine</name>
        <dbReference type="ChEBI" id="CHEBI:59789"/>
        <label>2</label>
    </ligand>
</feature>
<keyword evidence="11 14" id="KW-0411">Iron-sulfur</keyword>
<keyword evidence="12 14" id="KW-0627">Porphyrin biosynthesis</keyword>
<feature type="binding site" evidence="16">
    <location>
        <position position="64"/>
    </location>
    <ligand>
        <name>[4Fe-4S] cluster</name>
        <dbReference type="ChEBI" id="CHEBI:49883"/>
        <note>4Fe-4S-S-AdoMet</note>
    </ligand>
</feature>
<reference evidence="18 19" key="1">
    <citation type="submission" date="2015-09" db="EMBL/GenBank/DDBJ databases">
        <authorList>
            <person name="Jackson K.R."/>
            <person name="Lunt B.L."/>
            <person name="Fisher J.N.B."/>
            <person name="Gardner A.V."/>
            <person name="Bailey M.E."/>
            <person name="Deus L.M."/>
            <person name="Earl A.S."/>
            <person name="Gibby P.D."/>
            <person name="Hartmann K.A."/>
            <person name="Liu J.E."/>
            <person name="Manci A.M."/>
            <person name="Nielsen D.A."/>
            <person name="Solomon M.B."/>
            <person name="Breakwell D.P."/>
            <person name="Burnett S.H."/>
            <person name="Grose J.H."/>
        </authorList>
    </citation>
    <scope>NUCLEOTIDE SEQUENCE [LARGE SCALE GENOMIC DNA]</scope>
    <source>
        <strain evidence="18 19">CECT 7799</strain>
    </source>
</reference>
<evidence type="ECO:0000256" key="8">
    <source>
        <dbReference type="ARBA" id="ARBA00022723"/>
    </source>
</evidence>
<dbReference type="SFLD" id="SFLDG01065">
    <property type="entry name" value="anaerobic_coproporphyrinogen-I"/>
    <property type="match status" value="1"/>
</dbReference>
<feature type="binding site" evidence="15">
    <location>
        <position position="54"/>
    </location>
    <ligand>
        <name>S-adenosyl-L-methionine</name>
        <dbReference type="ChEBI" id="CHEBI:59789"/>
        <label>1</label>
    </ligand>
</feature>
<keyword evidence="5 14" id="KW-0004">4Fe-4S</keyword>
<dbReference type="PIRSF" id="PIRSF000167">
    <property type="entry name" value="HemN"/>
    <property type="match status" value="1"/>
</dbReference>
<feature type="binding site" evidence="16">
    <location>
        <position position="60"/>
    </location>
    <ligand>
        <name>[4Fe-4S] cluster</name>
        <dbReference type="ChEBI" id="CHEBI:49883"/>
        <note>4Fe-4S-S-AdoMet</note>
    </ligand>
</feature>
<dbReference type="InterPro" id="IPR013785">
    <property type="entry name" value="Aldolase_TIM"/>
</dbReference>
<evidence type="ECO:0000256" key="2">
    <source>
        <dbReference type="ARBA" id="ARBA00004785"/>
    </source>
</evidence>
<comment type="catalytic activity">
    <reaction evidence="13 14">
        <text>coproporphyrinogen III + 2 S-adenosyl-L-methionine = protoporphyrinogen IX + 2 5'-deoxyadenosine + 2 L-methionine + 2 CO2</text>
        <dbReference type="Rhea" id="RHEA:15425"/>
        <dbReference type="ChEBI" id="CHEBI:16526"/>
        <dbReference type="ChEBI" id="CHEBI:17319"/>
        <dbReference type="ChEBI" id="CHEBI:57307"/>
        <dbReference type="ChEBI" id="CHEBI:57309"/>
        <dbReference type="ChEBI" id="CHEBI:57844"/>
        <dbReference type="ChEBI" id="CHEBI:59789"/>
        <dbReference type="EC" id="1.3.98.3"/>
    </reaction>
</comment>
<dbReference type="GO" id="GO:0006782">
    <property type="term" value="P:protoporphyrinogen IX biosynthetic process"/>
    <property type="evidence" value="ECO:0007669"/>
    <property type="project" value="UniProtKB-UniPathway"/>
</dbReference>
<dbReference type="PANTHER" id="PTHR13932:SF6">
    <property type="entry name" value="OXYGEN-INDEPENDENT COPROPORPHYRINOGEN III OXIDASE"/>
    <property type="match status" value="1"/>
</dbReference>
<dbReference type="GO" id="GO:0051989">
    <property type="term" value="F:coproporphyrinogen dehydrogenase activity"/>
    <property type="evidence" value="ECO:0007669"/>
    <property type="project" value="UniProtKB-EC"/>
</dbReference>
<evidence type="ECO:0000256" key="13">
    <source>
        <dbReference type="ARBA" id="ARBA00048321"/>
    </source>
</evidence>
<feature type="binding site" evidence="15">
    <location>
        <position position="170"/>
    </location>
    <ligand>
        <name>S-adenosyl-L-methionine</name>
        <dbReference type="ChEBI" id="CHEBI:59789"/>
        <label>2</label>
    </ligand>
</feature>
<dbReference type="AlphaFoldDB" id="A0A0M7B658"/>
<dbReference type="GO" id="GO:0046872">
    <property type="term" value="F:metal ion binding"/>
    <property type="evidence" value="ECO:0007669"/>
    <property type="project" value="UniProtKB-KW"/>
</dbReference>
<dbReference type="SFLD" id="SFLDS00029">
    <property type="entry name" value="Radical_SAM"/>
    <property type="match status" value="1"/>
</dbReference>
<keyword evidence="10 14" id="KW-0408">Iron</keyword>
<evidence type="ECO:0000256" key="10">
    <source>
        <dbReference type="ARBA" id="ARBA00023004"/>
    </source>
</evidence>
<comment type="similarity">
    <text evidence="3 14">Belongs to the anaerobic coproporphyrinogen-III oxidase family.</text>
</comment>
<dbReference type="InterPro" id="IPR006638">
    <property type="entry name" value="Elp3/MiaA/NifB-like_rSAM"/>
</dbReference>
<accession>A0A0M7B658</accession>
<dbReference type="Pfam" id="PF04055">
    <property type="entry name" value="Radical_SAM"/>
    <property type="match status" value="1"/>
</dbReference>
<dbReference type="PROSITE" id="PS51918">
    <property type="entry name" value="RADICAL_SAM"/>
    <property type="match status" value="1"/>
</dbReference>
<evidence type="ECO:0000256" key="15">
    <source>
        <dbReference type="PIRSR" id="PIRSR000167-1"/>
    </source>
</evidence>
<dbReference type="NCBIfam" id="TIGR00538">
    <property type="entry name" value="hemN"/>
    <property type="match status" value="1"/>
</dbReference>
<feature type="binding site" evidence="15">
    <location>
        <begin position="111"/>
        <end position="112"/>
    </location>
    <ligand>
        <name>S-adenosyl-L-methionine</name>
        <dbReference type="ChEBI" id="CHEBI:59789"/>
        <label>2</label>
    </ligand>
</feature>
<gene>
    <name evidence="18" type="primary">hemN_1</name>
    <name evidence="18" type="ORF">JSE7799_00231</name>
</gene>
<dbReference type="GO" id="GO:0051539">
    <property type="term" value="F:4 iron, 4 sulfur cluster binding"/>
    <property type="evidence" value="ECO:0007669"/>
    <property type="project" value="UniProtKB-KW"/>
</dbReference>